<protein>
    <submittedName>
        <fullName evidence="1">Uncharacterized protein</fullName>
    </submittedName>
</protein>
<dbReference type="EMBL" id="LAZR01065385">
    <property type="protein sequence ID" value="KKK55656.1"/>
    <property type="molecule type" value="Genomic_DNA"/>
</dbReference>
<sequence length="49" mass="5707">MMVRMELGGYCPKDPLEFAFISTVIAFRNINKGKINKYNELQNLINKSR</sequence>
<gene>
    <name evidence="1" type="ORF">LCGC14_3072360</name>
</gene>
<proteinExistence type="predicted"/>
<organism evidence="1">
    <name type="scientific">marine sediment metagenome</name>
    <dbReference type="NCBI Taxonomy" id="412755"/>
    <lineage>
        <taxon>unclassified sequences</taxon>
        <taxon>metagenomes</taxon>
        <taxon>ecological metagenomes</taxon>
    </lineage>
</organism>
<dbReference type="AlphaFoldDB" id="A0A0F8Z6B6"/>
<reference evidence="1" key="1">
    <citation type="journal article" date="2015" name="Nature">
        <title>Complex archaea that bridge the gap between prokaryotes and eukaryotes.</title>
        <authorList>
            <person name="Spang A."/>
            <person name="Saw J.H."/>
            <person name="Jorgensen S.L."/>
            <person name="Zaremba-Niedzwiedzka K."/>
            <person name="Martijn J."/>
            <person name="Lind A.E."/>
            <person name="van Eijk R."/>
            <person name="Schleper C."/>
            <person name="Guy L."/>
            <person name="Ettema T.J."/>
        </authorList>
    </citation>
    <scope>NUCLEOTIDE SEQUENCE</scope>
</reference>
<name>A0A0F8Z6B6_9ZZZZ</name>
<evidence type="ECO:0000313" key="1">
    <source>
        <dbReference type="EMBL" id="KKK55656.1"/>
    </source>
</evidence>
<comment type="caution">
    <text evidence="1">The sequence shown here is derived from an EMBL/GenBank/DDBJ whole genome shotgun (WGS) entry which is preliminary data.</text>
</comment>
<accession>A0A0F8Z6B6</accession>